<accession>A0A4Q2U0E2</accession>
<dbReference type="RefSeq" id="WP_129229835.1">
    <property type="nucleotide sequence ID" value="NZ_QYBB01000071.1"/>
</dbReference>
<dbReference type="InterPro" id="IPR011664">
    <property type="entry name" value="Abi_system_AbiD/AbiF-like"/>
</dbReference>
<dbReference type="AlphaFoldDB" id="A0A4Q2U0E2"/>
<dbReference type="OrthoDB" id="5363652at2"/>
<keyword evidence="2" id="KW-1185">Reference proteome</keyword>
<reference evidence="1 2" key="2">
    <citation type="submission" date="2019-02" db="EMBL/GenBank/DDBJ databases">
        <title>'Lichenibacterium ramalinii' gen. nov. sp. nov., 'Lichenibacterium minor' gen. nov. sp. nov.</title>
        <authorList>
            <person name="Pankratov T."/>
        </authorList>
    </citation>
    <scope>NUCLEOTIDE SEQUENCE [LARGE SCALE GENOMIC DNA]</scope>
    <source>
        <strain evidence="1 2">RmlP026</strain>
    </source>
</reference>
<comment type="caution">
    <text evidence="1">The sequence shown here is derived from an EMBL/GenBank/DDBJ whole genome shotgun (WGS) entry which is preliminary data.</text>
</comment>
<protein>
    <submittedName>
        <fullName evidence="1">Abi family protein</fullName>
    </submittedName>
</protein>
<name>A0A4Q2U0E2_9HYPH</name>
<dbReference type="Pfam" id="PF07751">
    <property type="entry name" value="Abi_2"/>
    <property type="match status" value="1"/>
</dbReference>
<proteinExistence type="predicted"/>
<sequence length="312" mass="35963">MSVAVGRIAEISGLTPSDNVASFSKPALPADQIVYRLWSNGLVISDQAQAVSAIKSIGYYRLLIYMRHFQGANKKFYAGTKFSEILDLYNFDRNLRLVLLDAIEKLEVALRAAISNEMSIAHGPHWYMHRVMFTDFSYFIKTQSKIISEVGSEQKTRWIALSHYYATYNDPSLPPSWVVFERLTFGTLSRIFEALTTSNRKMIAKALGFDEQILTSWLHSLTYIRNTCAHHGQIWNVRLPKFIPKALKRFKSEFLIDNELYTRMLVMWLLLKNVEHKSDFRDHLNDLFSKYPNCSPAKLGFPTGWMANAAWQ</sequence>
<gene>
    <name evidence="1" type="ORF">D3273_25825</name>
</gene>
<evidence type="ECO:0000313" key="2">
    <source>
        <dbReference type="Proteomes" id="UP000290759"/>
    </source>
</evidence>
<dbReference type="EMBL" id="QYBB01000071">
    <property type="protein sequence ID" value="RYC29098.1"/>
    <property type="molecule type" value="Genomic_DNA"/>
</dbReference>
<evidence type="ECO:0000313" key="1">
    <source>
        <dbReference type="EMBL" id="RYC29098.1"/>
    </source>
</evidence>
<reference evidence="1 2" key="1">
    <citation type="submission" date="2018-12" db="EMBL/GenBank/DDBJ databases">
        <authorList>
            <person name="Grouzdev D.S."/>
            <person name="Krutkina M.S."/>
        </authorList>
    </citation>
    <scope>NUCLEOTIDE SEQUENCE [LARGE SCALE GENOMIC DNA]</scope>
    <source>
        <strain evidence="1 2">RmlP026</strain>
    </source>
</reference>
<dbReference type="Proteomes" id="UP000290759">
    <property type="component" value="Unassembled WGS sequence"/>
</dbReference>
<organism evidence="1 2">
    <name type="scientific">Lichenibacterium minor</name>
    <dbReference type="NCBI Taxonomy" id="2316528"/>
    <lineage>
        <taxon>Bacteria</taxon>
        <taxon>Pseudomonadati</taxon>
        <taxon>Pseudomonadota</taxon>
        <taxon>Alphaproteobacteria</taxon>
        <taxon>Hyphomicrobiales</taxon>
        <taxon>Lichenihabitantaceae</taxon>
        <taxon>Lichenibacterium</taxon>
    </lineage>
</organism>